<dbReference type="KEGG" id="cci:CC1G_15529"/>
<accession>D6RN17</accession>
<dbReference type="Proteomes" id="UP000001861">
    <property type="component" value="Unassembled WGS sequence"/>
</dbReference>
<gene>
    <name evidence="3" type="ORF">CC1G_15529</name>
</gene>
<dbReference type="EMBL" id="AACS02000006">
    <property type="protein sequence ID" value="EFI27494.1"/>
    <property type="molecule type" value="Genomic_DNA"/>
</dbReference>
<dbReference type="AlphaFoldDB" id="D6RN17"/>
<dbReference type="GeneID" id="9378459"/>
<evidence type="ECO:0000313" key="4">
    <source>
        <dbReference type="Proteomes" id="UP000001861"/>
    </source>
</evidence>
<keyword evidence="2" id="KW-0732">Signal</keyword>
<dbReference type="RefSeq" id="XP_002910988.1">
    <property type="nucleotide sequence ID" value="XM_002910942.1"/>
</dbReference>
<evidence type="ECO:0000256" key="1">
    <source>
        <dbReference type="SAM" id="MobiDB-lite"/>
    </source>
</evidence>
<dbReference type="eggNOG" id="ENOG502SZNZ">
    <property type="taxonomic scope" value="Eukaryota"/>
</dbReference>
<comment type="caution">
    <text evidence="3">The sequence shown here is derived from an EMBL/GenBank/DDBJ whole genome shotgun (WGS) entry which is preliminary data.</text>
</comment>
<sequence>MSDADCGACCAQCCGIFALCSFAACAPFMNTVTCGANGCCNSNTTAGCCNSCFSSKFNEDNFEAELQRDMEKTRDPNAPIQQGQGFQNVQPGATGGMMAERPSS</sequence>
<organism evidence="3 4">
    <name type="scientific">Coprinopsis cinerea (strain Okayama-7 / 130 / ATCC MYA-4618 / FGSC 9003)</name>
    <name type="common">Inky cap fungus</name>
    <name type="synonym">Hormographiella aspergillata</name>
    <dbReference type="NCBI Taxonomy" id="240176"/>
    <lineage>
        <taxon>Eukaryota</taxon>
        <taxon>Fungi</taxon>
        <taxon>Dikarya</taxon>
        <taxon>Basidiomycota</taxon>
        <taxon>Agaricomycotina</taxon>
        <taxon>Agaricomycetes</taxon>
        <taxon>Agaricomycetidae</taxon>
        <taxon>Agaricales</taxon>
        <taxon>Agaricineae</taxon>
        <taxon>Psathyrellaceae</taxon>
        <taxon>Coprinopsis</taxon>
    </lineage>
</organism>
<feature type="signal peptide" evidence="2">
    <location>
        <begin position="1"/>
        <end position="25"/>
    </location>
</feature>
<protein>
    <submittedName>
        <fullName evidence="3">Uncharacterized protein</fullName>
    </submittedName>
</protein>
<dbReference type="VEuPathDB" id="FungiDB:CC1G_15529"/>
<feature type="compositionally biased region" description="Polar residues" evidence="1">
    <location>
        <begin position="79"/>
        <end position="91"/>
    </location>
</feature>
<evidence type="ECO:0000256" key="2">
    <source>
        <dbReference type="SAM" id="SignalP"/>
    </source>
</evidence>
<evidence type="ECO:0000313" key="3">
    <source>
        <dbReference type="EMBL" id="EFI27494.1"/>
    </source>
</evidence>
<feature type="chain" id="PRO_5003087715" evidence="2">
    <location>
        <begin position="26"/>
        <end position="104"/>
    </location>
</feature>
<reference evidence="3 4" key="1">
    <citation type="journal article" date="2010" name="Proc. Natl. Acad. Sci. U.S.A.">
        <title>Insights into evolution of multicellular fungi from the assembled chromosomes of the mushroom Coprinopsis cinerea (Coprinus cinereus).</title>
        <authorList>
            <person name="Stajich J.E."/>
            <person name="Wilke S.K."/>
            <person name="Ahren D."/>
            <person name="Au C.H."/>
            <person name="Birren B.W."/>
            <person name="Borodovsky M."/>
            <person name="Burns C."/>
            <person name="Canback B."/>
            <person name="Casselton L.A."/>
            <person name="Cheng C.K."/>
            <person name="Deng J."/>
            <person name="Dietrich F.S."/>
            <person name="Fargo D.C."/>
            <person name="Farman M.L."/>
            <person name="Gathman A.C."/>
            <person name="Goldberg J."/>
            <person name="Guigo R."/>
            <person name="Hoegger P.J."/>
            <person name="Hooker J.B."/>
            <person name="Huggins A."/>
            <person name="James T.Y."/>
            <person name="Kamada T."/>
            <person name="Kilaru S."/>
            <person name="Kodira C."/>
            <person name="Kues U."/>
            <person name="Kupfer D."/>
            <person name="Kwan H.S."/>
            <person name="Lomsadze A."/>
            <person name="Li W."/>
            <person name="Lilly W.W."/>
            <person name="Ma L.J."/>
            <person name="Mackey A.J."/>
            <person name="Manning G."/>
            <person name="Martin F."/>
            <person name="Muraguchi H."/>
            <person name="Natvig D.O."/>
            <person name="Palmerini H."/>
            <person name="Ramesh M.A."/>
            <person name="Rehmeyer C.J."/>
            <person name="Roe B.A."/>
            <person name="Shenoy N."/>
            <person name="Stanke M."/>
            <person name="Ter-Hovhannisyan V."/>
            <person name="Tunlid A."/>
            <person name="Velagapudi R."/>
            <person name="Vision T.J."/>
            <person name="Zeng Q."/>
            <person name="Zolan M.E."/>
            <person name="Pukkila P.J."/>
        </authorList>
    </citation>
    <scope>NUCLEOTIDE SEQUENCE [LARGE SCALE GENOMIC DNA]</scope>
    <source>
        <strain evidence="4">Okayama-7 / 130 / ATCC MYA-4618 / FGSC 9003</strain>
    </source>
</reference>
<name>D6RN17_COPC7</name>
<keyword evidence="4" id="KW-1185">Reference proteome</keyword>
<dbReference type="OMA" id="DPISMIC"/>
<feature type="region of interest" description="Disordered" evidence="1">
    <location>
        <begin position="70"/>
        <end position="104"/>
    </location>
</feature>
<dbReference type="InParanoid" id="D6RN17"/>
<dbReference type="HOGENOM" id="CLU_2249997_0_0_1"/>
<proteinExistence type="predicted"/>
<dbReference type="OrthoDB" id="2608976at2759"/>